<keyword evidence="1" id="KW-0472">Membrane</keyword>
<feature type="domain" description="FecR protein" evidence="2">
    <location>
        <begin position="91"/>
        <end position="173"/>
    </location>
</feature>
<keyword evidence="1" id="KW-1133">Transmembrane helix</keyword>
<feature type="transmembrane region" description="Helical" evidence="1">
    <location>
        <begin position="44"/>
        <end position="67"/>
    </location>
</feature>
<protein>
    <submittedName>
        <fullName evidence="3">FecR family protein</fullName>
    </submittedName>
</protein>
<evidence type="ECO:0000313" key="3">
    <source>
        <dbReference type="EMBL" id="RRD88724.1"/>
    </source>
</evidence>
<keyword evidence="1" id="KW-0812">Transmembrane</keyword>
<dbReference type="Gene3D" id="3.55.50.30">
    <property type="match status" value="1"/>
</dbReference>
<comment type="caution">
    <text evidence="3">The sequence shown here is derived from an EMBL/GenBank/DDBJ whole genome shotgun (WGS) entry which is preliminary data.</text>
</comment>
<dbReference type="PIRSF" id="PIRSF018266">
    <property type="entry name" value="FecR"/>
    <property type="match status" value="1"/>
</dbReference>
<dbReference type="AlphaFoldDB" id="A0A3P2A029"/>
<dbReference type="EMBL" id="RQYF01000072">
    <property type="protein sequence ID" value="RRD88724.1"/>
    <property type="molecule type" value="Genomic_DNA"/>
</dbReference>
<name>A0A3P2A029_9BACE</name>
<organism evidence="3 4">
    <name type="scientific">Prevotella heparinolytica</name>
    <dbReference type="NCBI Taxonomy" id="28113"/>
    <lineage>
        <taxon>Bacteria</taxon>
        <taxon>Pseudomonadati</taxon>
        <taxon>Bacteroidota</taxon>
        <taxon>Bacteroidia</taxon>
        <taxon>Bacteroidales</taxon>
        <taxon>Bacteroidaceae</taxon>
        <taxon>Bacteroides</taxon>
    </lineage>
</organism>
<dbReference type="Proteomes" id="UP000279562">
    <property type="component" value="Unassembled WGS sequence"/>
</dbReference>
<reference evidence="3 4" key="1">
    <citation type="submission" date="2018-11" db="EMBL/GenBank/DDBJ databases">
        <title>Genomes From Bacteria Associated with the Canine Oral Cavity: a Test Case for Automated Genome-Based Taxonomic Assignment.</title>
        <authorList>
            <person name="Coil D.A."/>
            <person name="Jospin G."/>
            <person name="Darling A.E."/>
            <person name="Wallis C."/>
            <person name="Davis I.J."/>
            <person name="Harris S."/>
            <person name="Eisen J.A."/>
            <person name="Holcombe L.J."/>
            <person name="O'Flynn C."/>
        </authorList>
    </citation>
    <scope>NUCLEOTIDE SEQUENCE [LARGE SCALE GENOMIC DNA]</scope>
    <source>
        <strain evidence="3 4">OH1047_COT-310</strain>
    </source>
</reference>
<dbReference type="Gene3D" id="2.60.120.1440">
    <property type="match status" value="1"/>
</dbReference>
<evidence type="ECO:0000313" key="4">
    <source>
        <dbReference type="Proteomes" id="UP000279562"/>
    </source>
</evidence>
<gene>
    <name evidence="3" type="ORF">EII33_11515</name>
</gene>
<accession>A0A3P2A029</accession>
<dbReference type="RefSeq" id="WP_125239830.1">
    <property type="nucleotide sequence ID" value="NZ_RQYF01000072.1"/>
</dbReference>
<proteinExistence type="predicted"/>
<dbReference type="Pfam" id="PF04773">
    <property type="entry name" value="FecR"/>
    <property type="match status" value="1"/>
</dbReference>
<dbReference type="PANTHER" id="PTHR30273:SF2">
    <property type="entry name" value="PROTEIN FECR"/>
    <property type="match status" value="1"/>
</dbReference>
<dbReference type="InterPro" id="IPR012373">
    <property type="entry name" value="Ferrdict_sens_TM"/>
</dbReference>
<dbReference type="PANTHER" id="PTHR30273">
    <property type="entry name" value="PERIPLASMIC SIGNAL SENSOR AND SIGMA FACTOR ACTIVATOR FECR-RELATED"/>
    <property type="match status" value="1"/>
</dbReference>
<keyword evidence="4" id="KW-1185">Reference proteome</keyword>
<sequence length="285" mass="32410">MMEINNKNRKTDEAWKRLYARLEGEGLLNGEKEGRHVAKRPSHYLKWGIPAAALIAGIIFCMAWWGWPEGNEKALILLTQENKEQATLVKTLEDGSIVYLAQESQLRYPKHFADDKRTVNLQGEAFFDVARKPGKTFMIETDKARVEVLGTAFDIRSNATAPFSLSVQRGSVKVLLKENGETALVRAGETVTLQSDRLLLSETAHPNVFDRYVKNIRFKDECLEDVLRVINKTSSYWQIETASPALGKKRLTVEFSNNSPEFVAELICLTFNLQCERKENKLVLF</sequence>
<evidence type="ECO:0000256" key="1">
    <source>
        <dbReference type="SAM" id="Phobius"/>
    </source>
</evidence>
<dbReference type="InterPro" id="IPR006860">
    <property type="entry name" value="FecR"/>
</dbReference>
<evidence type="ECO:0000259" key="2">
    <source>
        <dbReference type="Pfam" id="PF04773"/>
    </source>
</evidence>
<dbReference type="GO" id="GO:0016989">
    <property type="term" value="F:sigma factor antagonist activity"/>
    <property type="evidence" value="ECO:0007669"/>
    <property type="project" value="TreeGrafter"/>
</dbReference>